<proteinExistence type="predicted"/>
<evidence type="ECO:0000313" key="2">
    <source>
        <dbReference type="EMBL" id="GIY04937.1"/>
    </source>
</evidence>
<protein>
    <submittedName>
        <fullName evidence="2">Uncharacterized protein</fullName>
    </submittedName>
</protein>
<dbReference type="EMBL" id="BPLR01005775">
    <property type="protein sequence ID" value="GIY04937.1"/>
    <property type="molecule type" value="Genomic_DNA"/>
</dbReference>
<feature type="chain" id="PRO_5043585079" evidence="1">
    <location>
        <begin position="20"/>
        <end position="76"/>
    </location>
</feature>
<reference evidence="2 3" key="1">
    <citation type="submission" date="2021-06" db="EMBL/GenBank/DDBJ databases">
        <title>Caerostris extrusa draft genome.</title>
        <authorList>
            <person name="Kono N."/>
            <person name="Arakawa K."/>
        </authorList>
    </citation>
    <scope>NUCLEOTIDE SEQUENCE [LARGE SCALE GENOMIC DNA]</scope>
</reference>
<name>A0AAV4Q9P0_CAEEX</name>
<evidence type="ECO:0000313" key="3">
    <source>
        <dbReference type="Proteomes" id="UP001054945"/>
    </source>
</evidence>
<dbReference type="AlphaFoldDB" id="A0AAV4Q9P0"/>
<feature type="signal peptide" evidence="1">
    <location>
        <begin position="1"/>
        <end position="19"/>
    </location>
</feature>
<evidence type="ECO:0000256" key="1">
    <source>
        <dbReference type="SAM" id="SignalP"/>
    </source>
</evidence>
<gene>
    <name evidence="2" type="ORF">CEXT_198011</name>
</gene>
<dbReference type="Proteomes" id="UP001054945">
    <property type="component" value="Unassembled WGS sequence"/>
</dbReference>
<accession>A0AAV4Q9P0</accession>
<keyword evidence="1" id="KW-0732">Signal</keyword>
<comment type="caution">
    <text evidence="2">The sequence shown here is derived from an EMBL/GenBank/DDBJ whole genome shotgun (WGS) entry which is preliminary data.</text>
</comment>
<keyword evidence="3" id="KW-1185">Reference proteome</keyword>
<organism evidence="2 3">
    <name type="scientific">Caerostris extrusa</name>
    <name type="common">Bark spider</name>
    <name type="synonym">Caerostris bankana</name>
    <dbReference type="NCBI Taxonomy" id="172846"/>
    <lineage>
        <taxon>Eukaryota</taxon>
        <taxon>Metazoa</taxon>
        <taxon>Ecdysozoa</taxon>
        <taxon>Arthropoda</taxon>
        <taxon>Chelicerata</taxon>
        <taxon>Arachnida</taxon>
        <taxon>Araneae</taxon>
        <taxon>Araneomorphae</taxon>
        <taxon>Entelegynae</taxon>
        <taxon>Araneoidea</taxon>
        <taxon>Araneidae</taxon>
        <taxon>Caerostris</taxon>
    </lineage>
</organism>
<sequence>MARWAKGFCVHVFLGKVALKWSGLEDSEMARFEHAVFTSLGMVALKRRGLEDFRDGWFGQGLCVHVFGQTVFRKVR</sequence>